<comment type="caution">
    <text evidence="1">The sequence shown here is derived from an EMBL/GenBank/DDBJ whole genome shotgun (WGS) entry which is preliminary data.</text>
</comment>
<dbReference type="OrthoDB" id="7222937at2"/>
<keyword evidence="2" id="KW-1185">Reference proteome</keyword>
<name>A0A2T0RI55_9RHOB</name>
<evidence type="ECO:0000313" key="1">
    <source>
        <dbReference type="EMBL" id="PRY20855.1"/>
    </source>
</evidence>
<dbReference type="EMBL" id="PVTD01000011">
    <property type="protein sequence ID" value="PRY20855.1"/>
    <property type="molecule type" value="Genomic_DNA"/>
</dbReference>
<organism evidence="1 2">
    <name type="scientific">Aliiruegeria haliotis</name>
    <dbReference type="NCBI Taxonomy" id="1280846"/>
    <lineage>
        <taxon>Bacteria</taxon>
        <taxon>Pseudomonadati</taxon>
        <taxon>Pseudomonadota</taxon>
        <taxon>Alphaproteobacteria</taxon>
        <taxon>Rhodobacterales</taxon>
        <taxon>Roseobacteraceae</taxon>
        <taxon>Aliiruegeria</taxon>
    </lineage>
</organism>
<proteinExistence type="predicted"/>
<dbReference type="RefSeq" id="WP_106207176.1">
    <property type="nucleotide sequence ID" value="NZ_PVTD01000011.1"/>
</dbReference>
<protein>
    <submittedName>
        <fullName evidence="1">Uncharacterized protein</fullName>
    </submittedName>
</protein>
<sequence length="66" mass="7228">MQDLNNQALTAEEAAVILGDMLRRDLARIVHDKDTAQIRTDQIIDRPIGAPNAGPTASVAWRYAAQ</sequence>
<gene>
    <name evidence="1" type="ORF">CLV78_1118</name>
</gene>
<dbReference type="AlphaFoldDB" id="A0A2T0RI55"/>
<reference evidence="1 2" key="1">
    <citation type="submission" date="2018-03" db="EMBL/GenBank/DDBJ databases">
        <title>Genomic Encyclopedia of Archaeal and Bacterial Type Strains, Phase II (KMG-II): from individual species to whole genera.</title>
        <authorList>
            <person name="Goeker M."/>
        </authorList>
    </citation>
    <scope>NUCLEOTIDE SEQUENCE [LARGE SCALE GENOMIC DNA]</scope>
    <source>
        <strain evidence="1 2">DSM 29328</strain>
    </source>
</reference>
<accession>A0A2T0RI55</accession>
<evidence type="ECO:0000313" key="2">
    <source>
        <dbReference type="Proteomes" id="UP000239480"/>
    </source>
</evidence>
<dbReference type="Proteomes" id="UP000239480">
    <property type="component" value="Unassembled WGS sequence"/>
</dbReference>